<protein>
    <submittedName>
        <fullName evidence="1">Aldose 1-epimerase</fullName>
    </submittedName>
</protein>
<dbReference type="EMBL" id="CP053708">
    <property type="protein sequence ID" value="QKE91504.1"/>
    <property type="molecule type" value="Genomic_DNA"/>
</dbReference>
<name>A0A6M8HSN0_9PROT</name>
<dbReference type="KEGG" id="lck:HN018_16990"/>
<evidence type="ECO:0000313" key="1">
    <source>
        <dbReference type="EMBL" id="QKE91504.1"/>
    </source>
</evidence>
<dbReference type="Pfam" id="PF01263">
    <property type="entry name" value="Aldose_epim"/>
    <property type="match status" value="1"/>
</dbReference>
<dbReference type="InterPro" id="IPR008183">
    <property type="entry name" value="Aldose_1/G6P_1-epimerase"/>
</dbReference>
<dbReference type="GO" id="GO:0016853">
    <property type="term" value="F:isomerase activity"/>
    <property type="evidence" value="ECO:0007669"/>
    <property type="project" value="InterPro"/>
</dbReference>
<organism evidence="1 2">
    <name type="scientific">Lichenicola cladoniae</name>
    <dbReference type="NCBI Taxonomy" id="1484109"/>
    <lineage>
        <taxon>Bacteria</taxon>
        <taxon>Pseudomonadati</taxon>
        <taxon>Pseudomonadota</taxon>
        <taxon>Alphaproteobacteria</taxon>
        <taxon>Acetobacterales</taxon>
        <taxon>Acetobacteraceae</taxon>
        <taxon>Lichenicola</taxon>
    </lineage>
</organism>
<dbReference type="InterPro" id="IPR011013">
    <property type="entry name" value="Gal_mutarotase_sf_dom"/>
</dbReference>
<dbReference type="Proteomes" id="UP000500767">
    <property type="component" value="Chromosome"/>
</dbReference>
<dbReference type="InterPro" id="IPR014718">
    <property type="entry name" value="GH-type_carb-bd"/>
</dbReference>
<dbReference type="Gene3D" id="2.70.98.10">
    <property type="match status" value="1"/>
</dbReference>
<keyword evidence="2" id="KW-1185">Reference proteome</keyword>
<accession>A0A6M8HSN0</accession>
<gene>
    <name evidence="1" type="ORF">HN018_16990</name>
</gene>
<evidence type="ECO:0000313" key="2">
    <source>
        <dbReference type="Proteomes" id="UP000500767"/>
    </source>
</evidence>
<dbReference type="GO" id="GO:0005975">
    <property type="term" value="P:carbohydrate metabolic process"/>
    <property type="evidence" value="ECO:0007669"/>
    <property type="project" value="InterPro"/>
</dbReference>
<dbReference type="CDD" id="cd09021">
    <property type="entry name" value="Aldose_epim_Ec_YphB"/>
    <property type="match status" value="1"/>
</dbReference>
<reference evidence="1 2" key="1">
    <citation type="journal article" date="2014" name="World J. Microbiol. Biotechnol.">
        <title>Biodiversity and physiological characteristics of Antarctic and Arctic lichens-associated bacteria.</title>
        <authorList>
            <person name="Lee Y.M."/>
            <person name="Kim E.H."/>
            <person name="Lee H.K."/>
            <person name="Hong S.G."/>
        </authorList>
    </citation>
    <scope>NUCLEOTIDE SEQUENCE [LARGE SCALE GENOMIC DNA]</scope>
    <source>
        <strain evidence="1 2">PAMC 26569</strain>
    </source>
</reference>
<dbReference type="RefSeq" id="WP_171832968.1">
    <property type="nucleotide sequence ID" value="NZ_CP053708.1"/>
</dbReference>
<sequence length="309" mass="34283">MPDVDAVRLTAGRLSVDLDRRGAVIAGFVWRDTNGIEIPLMRDGRAHGGDPLKAACFPLLPFCNRVLDNRFSFAGSEYEFQPNQPWDRHYLHGDGWLSHWSVSARTDTSVAFAMTRDADRLSPYAYAATINYTVTDQKLVVALGVTNQGGSALPFGLGLHPYYPLTPGTTLQASARGFYPEEAEFMPGVREAVPPDLDFRQPTMPPRRWINNGFAGWNGTAEIAWPERQLALAIDADLAFEDYYVFMSDRRFEPDFTGDYFCFEPMTHAANAHRSADLAGLVVLAPGETLSRSVSFRPREATGLVRKAA</sequence>
<proteinExistence type="predicted"/>
<dbReference type="AlphaFoldDB" id="A0A6M8HSN0"/>
<dbReference type="GO" id="GO:0030246">
    <property type="term" value="F:carbohydrate binding"/>
    <property type="evidence" value="ECO:0007669"/>
    <property type="project" value="InterPro"/>
</dbReference>
<dbReference type="SUPFAM" id="SSF74650">
    <property type="entry name" value="Galactose mutarotase-like"/>
    <property type="match status" value="1"/>
</dbReference>